<keyword evidence="7" id="KW-0413">Isomerase</keyword>
<evidence type="ECO:0000259" key="6">
    <source>
        <dbReference type="PROSITE" id="PS51352"/>
    </source>
</evidence>
<dbReference type="InterPro" id="IPR001640">
    <property type="entry name" value="Lgt"/>
</dbReference>
<evidence type="ECO:0000313" key="8">
    <source>
        <dbReference type="Proteomes" id="UP000198519"/>
    </source>
</evidence>
<organism evidence="7 8">
    <name type="scientific">Marinobacter zhejiangensis</name>
    <dbReference type="NCBI Taxonomy" id="488535"/>
    <lineage>
        <taxon>Bacteria</taxon>
        <taxon>Pseudomonadati</taxon>
        <taxon>Pseudomonadota</taxon>
        <taxon>Gammaproteobacteria</taxon>
        <taxon>Pseudomonadales</taxon>
        <taxon>Marinobacteraceae</taxon>
        <taxon>Marinobacter</taxon>
    </lineage>
</organism>
<dbReference type="Gene3D" id="3.40.30.10">
    <property type="entry name" value="Glutaredoxin"/>
    <property type="match status" value="1"/>
</dbReference>
<dbReference type="STRING" id="488535.SAMN04487963_1765"/>
<keyword evidence="5" id="KW-0812">Transmembrane</keyword>
<evidence type="ECO:0000313" key="7">
    <source>
        <dbReference type="EMBL" id="SFM21827.1"/>
    </source>
</evidence>
<dbReference type="GO" id="GO:0005886">
    <property type="term" value="C:plasma membrane"/>
    <property type="evidence" value="ECO:0007669"/>
    <property type="project" value="InterPro"/>
</dbReference>
<dbReference type="PANTHER" id="PTHR42852">
    <property type="entry name" value="THIOL:DISULFIDE INTERCHANGE PROTEIN DSBE"/>
    <property type="match status" value="1"/>
</dbReference>
<feature type="transmembrane region" description="Helical" evidence="5">
    <location>
        <begin position="112"/>
        <end position="130"/>
    </location>
</feature>
<dbReference type="InterPro" id="IPR036249">
    <property type="entry name" value="Thioredoxin-like_sf"/>
</dbReference>
<dbReference type="GO" id="GO:0008961">
    <property type="term" value="F:phosphatidylglycerol-prolipoprotein diacylglyceryl transferase activity"/>
    <property type="evidence" value="ECO:0007669"/>
    <property type="project" value="InterPro"/>
</dbReference>
<keyword evidence="4" id="KW-0676">Redox-active center</keyword>
<dbReference type="CDD" id="cd02966">
    <property type="entry name" value="TlpA_like_family"/>
    <property type="match status" value="1"/>
</dbReference>
<dbReference type="InterPro" id="IPR013766">
    <property type="entry name" value="Thioredoxin_domain"/>
</dbReference>
<dbReference type="InterPro" id="IPR013740">
    <property type="entry name" value="Redoxin"/>
</dbReference>
<dbReference type="GO" id="GO:0017004">
    <property type="term" value="P:cytochrome complex assembly"/>
    <property type="evidence" value="ECO:0007669"/>
    <property type="project" value="UniProtKB-KW"/>
</dbReference>
<feature type="transmembrane region" description="Helical" evidence="5">
    <location>
        <begin position="84"/>
        <end position="100"/>
    </location>
</feature>
<evidence type="ECO:0000256" key="1">
    <source>
        <dbReference type="ARBA" id="ARBA00004196"/>
    </source>
</evidence>
<dbReference type="OrthoDB" id="9799347at2"/>
<dbReference type="Pfam" id="PF01790">
    <property type="entry name" value="LGT"/>
    <property type="match status" value="1"/>
</dbReference>
<feature type="transmembrane region" description="Helical" evidence="5">
    <location>
        <begin position="12"/>
        <end position="32"/>
    </location>
</feature>
<feature type="transmembrane region" description="Helical" evidence="5">
    <location>
        <begin position="44"/>
        <end position="64"/>
    </location>
</feature>
<proteinExistence type="predicted"/>
<dbReference type="AlphaFoldDB" id="A0A1I4P2R8"/>
<keyword evidence="5" id="KW-0472">Membrane</keyword>
<sequence>MLSFNIGPLALPLGHVLLVLGFIMALVVGAIVGRKERIPIGGPLSDIFLAAMLAARIGFVVRYFDHYQNDLLGIIDIRDGGFDIISGVSGALVVLAWKLWRQPAIRRALGSAATAGLLTWGSLTLLITLVEGSARAVPATALADLDRRPVTLADVAGGRPMVVNLWASWCPPCIREMPVLEKAQQDHSDIAFVFVNQGEQPETIRQFMSQQGLSLDNMLTDTNASLGQATGSHGLPTTLFYDAQGRQVSAHMGELSAASLAHNLGRFD</sequence>
<dbReference type="RefSeq" id="WP_092021654.1">
    <property type="nucleotide sequence ID" value="NZ_FOUE01000002.1"/>
</dbReference>
<name>A0A1I4P2R8_9GAMM</name>
<dbReference type="GO" id="GO:0042158">
    <property type="term" value="P:lipoprotein biosynthetic process"/>
    <property type="evidence" value="ECO:0007669"/>
    <property type="project" value="InterPro"/>
</dbReference>
<comment type="subcellular location">
    <subcellularLocation>
        <location evidence="1">Cell envelope</location>
    </subcellularLocation>
</comment>
<evidence type="ECO:0000256" key="4">
    <source>
        <dbReference type="ARBA" id="ARBA00023284"/>
    </source>
</evidence>
<keyword evidence="5" id="KW-1133">Transmembrane helix</keyword>
<evidence type="ECO:0000256" key="2">
    <source>
        <dbReference type="ARBA" id="ARBA00022748"/>
    </source>
</evidence>
<dbReference type="GO" id="GO:0016491">
    <property type="term" value="F:oxidoreductase activity"/>
    <property type="evidence" value="ECO:0007669"/>
    <property type="project" value="InterPro"/>
</dbReference>
<feature type="domain" description="Thioredoxin" evidence="6">
    <location>
        <begin position="131"/>
        <end position="268"/>
    </location>
</feature>
<keyword evidence="3" id="KW-1015">Disulfide bond</keyword>
<accession>A0A1I4P2R8</accession>
<dbReference type="PROSITE" id="PS51352">
    <property type="entry name" value="THIOREDOXIN_2"/>
    <property type="match status" value="1"/>
</dbReference>
<evidence type="ECO:0000256" key="3">
    <source>
        <dbReference type="ARBA" id="ARBA00023157"/>
    </source>
</evidence>
<dbReference type="EMBL" id="FOUE01000002">
    <property type="protein sequence ID" value="SFM21827.1"/>
    <property type="molecule type" value="Genomic_DNA"/>
</dbReference>
<evidence type="ECO:0000256" key="5">
    <source>
        <dbReference type="SAM" id="Phobius"/>
    </source>
</evidence>
<protein>
    <submittedName>
        <fullName evidence="7">Thiol-disulfide isomerase or thioredoxin</fullName>
    </submittedName>
</protein>
<dbReference type="GO" id="GO:0016853">
    <property type="term" value="F:isomerase activity"/>
    <property type="evidence" value="ECO:0007669"/>
    <property type="project" value="UniProtKB-KW"/>
</dbReference>
<dbReference type="GO" id="GO:0030313">
    <property type="term" value="C:cell envelope"/>
    <property type="evidence" value="ECO:0007669"/>
    <property type="project" value="UniProtKB-SubCell"/>
</dbReference>
<dbReference type="InterPro" id="IPR050553">
    <property type="entry name" value="Thioredoxin_ResA/DsbE_sf"/>
</dbReference>
<keyword evidence="8" id="KW-1185">Reference proteome</keyword>
<dbReference type="SUPFAM" id="SSF52833">
    <property type="entry name" value="Thioredoxin-like"/>
    <property type="match status" value="1"/>
</dbReference>
<dbReference type="Proteomes" id="UP000198519">
    <property type="component" value="Unassembled WGS sequence"/>
</dbReference>
<dbReference type="Pfam" id="PF08534">
    <property type="entry name" value="Redoxin"/>
    <property type="match status" value="1"/>
</dbReference>
<gene>
    <name evidence="7" type="ORF">SAMN04487963_1765</name>
</gene>
<reference evidence="8" key="1">
    <citation type="submission" date="2016-10" db="EMBL/GenBank/DDBJ databases">
        <authorList>
            <person name="Varghese N."/>
            <person name="Submissions S."/>
        </authorList>
    </citation>
    <scope>NUCLEOTIDE SEQUENCE [LARGE SCALE GENOMIC DNA]</scope>
    <source>
        <strain evidence="8">CGMCC 1.7061</strain>
    </source>
</reference>
<keyword evidence="2" id="KW-0201">Cytochrome c-type biogenesis</keyword>
<dbReference type="PANTHER" id="PTHR42852:SF6">
    <property type="entry name" value="THIOL:DISULFIDE INTERCHANGE PROTEIN DSBE"/>
    <property type="match status" value="1"/>
</dbReference>